<feature type="domain" description="VOC" evidence="1">
    <location>
        <begin position="3"/>
        <end position="126"/>
    </location>
</feature>
<dbReference type="Proteomes" id="UP001595685">
    <property type="component" value="Unassembled WGS sequence"/>
</dbReference>
<dbReference type="SUPFAM" id="SSF54593">
    <property type="entry name" value="Glyoxalase/Bleomycin resistance protein/Dihydroxybiphenyl dioxygenase"/>
    <property type="match status" value="1"/>
</dbReference>
<protein>
    <submittedName>
        <fullName evidence="2">VOC family protein</fullName>
    </submittedName>
</protein>
<dbReference type="RefSeq" id="WP_340290059.1">
    <property type="nucleotide sequence ID" value="NZ_JBBEOI010000014.1"/>
</dbReference>
<dbReference type="PANTHER" id="PTHR36503:SF3">
    <property type="entry name" value="BLR0126 PROTEIN"/>
    <property type="match status" value="1"/>
</dbReference>
<reference evidence="3" key="1">
    <citation type="journal article" date="2019" name="Int. J. Syst. Evol. Microbiol.">
        <title>The Global Catalogue of Microorganisms (GCM) 10K type strain sequencing project: providing services to taxonomists for standard genome sequencing and annotation.</title>
        <authorList>
            <consortium name="The Broad Institute Genomics Platform"/>
            <consortium name="The Broad Institute Genome Sequencing Center for Infectious Disease"/>
            <person name="Wu L."/>
            <person name="Ma J."/>
        </authorList>
    </citation>
    <scope>NUCLEOTIDE SEQUENCE [LARGE SCALE GENOMIC DNA]</scope>
    <source>
        <strain evidence="3">NCAIM B.02333</strain>
    </source>
</reference>
<dbReference type="InterPro" id="IPR029068">
    <property type="entry name" value="Glyas_Bleomycin-R_OHBP_Dase"/>
</dbReference>
<keyword evidence="3" id="KW-1185">Reference proteome</keyword>
<proteinExistence type="predicted"/>
<dbReference type="InterPro" id="IPR037523">
    <property type="entry name" value="VOC_core"/>
</dbReference>
<gene>
    <name evidence="2" type="ORF">ACFOLH_07525</name>
</gene>
<accession>A0ABV7WED5</accession>
<dbReference type="PROSITE" id="PS51819">
    <property type="entry name" value="VOC"/>
    <property type="match status" value="1"/>
</dbReference>
<dbReference type="PANTHER" id="PTHR36503">
    <property type="entry name" value="BLR2520 PROTEIN"/>
    <property type="match status" value="1"/>
</dbReference>
<dbReference type="CDD" id="cd06587">
    <property type="entry name" value="VOC"/>
    <property type="match status" value="1"/>
</dbReference>
<dbReference type="Pfam" id="PF00903">
    <property type="entry name" value="Glyoxalase"/>
    <property type="match status" value="1"/>
</dbReference>
<organism evidence="2 3">
    <name type="scientific">Aquipuribacter hungaricus</name>
    <dbReference type="NCBI Taxonomy" id="545624"/>
    <lineage>
        <taxon>Bacteria</taxon>
        <taxon>Bacillati</taxon>
        <taxon>Actinomycetota</taxon>
        <taxon>Actinomycetes</taxon>
        <taxon>Micrococcales</taxon>
        <taxon>Intrasporangiaceae</taxon>
        <taxon>Aquipuribacter</taxon>
    </lineage>
</organism>
<evidence type="ECO:0000259" key="1">
    <source>
        <dbReference type="PROSITE" id="PS51819"/>
    </source>
</evidence>
<evidence type="ECO:0000313" key="3">
    <source>
        <dbReference type="Proteomes" id="UP001595685"/>
    </source>
</evidence>
<sequence length="126" mass="13381">MAPRLFPMLSCSDLARSLLFYGEVLGGRETYRFPDDGEPAFVTLSMGEGSEIGLGGIAADPPHGRPQRPASGHLVDLCLYVDDVDATFARVGAAGFEVVVAPGDSPWGERTAWVADPDGTLVMLTR</sequence>
<evidence type="ECO:0000313" key="2">
    <source>
        <dbReference type="EMBL" id="MFC3688188.1"/>
    </source>
</evidence>
<comment type="caution">
    <text evidence="2">The sequence shown here is derived from an EMBL/GenBank/DDBJ whole genome shotgun (WGS) entry which is preliminary data.</text>
</comment>
<name>A0ABV7WED5_9MICO</name>
<dbReference type="Gene3D" id="3.10.180.10">
    <property type="entry name" value="2,3-Dihydroxybiphenyl 1,2-Dioxygenase, domain 1"/>
    <property type="match status" value="1"/>
</dbReference>
<dbReference type="EMBL" id="JBHRWW010000004">
    <property type="protein sequence ID" value="MFC3688188.1"/>
    <property type="molecule type" value="Genomic_DNA"/>
</dbReference>
<dbReference type="InterPro" id="IPR004360">
    <property type="entry name" value="Glyas_Fos-R_dOase_dom"/>
</dbReference>